<organism evidence="1 2">
    <name type="scientific">Sphaerisporangium flaviroseum</name>
    <dbReference type="NCBI Taxonomy" id="509199"/>
    <lineage>
        <taxon>Bacteria</taxon>
        <taxon>Bacillati</taxon>
        <taxon>Actinomycetota</taxon>
        <taxon>Actinomycetes</taxon>
        <taxon>Streptosporangiales</taxon>
        <taxon>Streptosporangiaceae</taxon>
        <taxon>Sphaerisporangium</taxon>
    </lineage>
</organism>
<comment type="caution">
    <text evidence="1">The sequence shown here is derived from an EMBL/GenBank/DDBJ whole genome shotgun (WGS) entry which is preliminary data.</text>
</comment>
<evidence type="ECO:0000313" key="2">
    <source>
        <dbReference type="Proteomes" id="UP001500888"/>
    </source>
</evidence>
<sequence length="95" mass="10683">MWYLRLGDALIHIFPEPDDISRGSSGDLRETVWRRAVLSDNLPATAYGKSGELAPFIQLGRVAIHILDSDTVQQTTECLGDPVRRGPWRARRRAP</sequence>
<proteinExistence type="predicted"/>
<protein>
    <submittedName>
        <fullName evidence="1">Uncharacterized protein</fullName>
    </submittedName>
</protein>
<name>A0ABP7IGC9_9ACTN</name>
<accession>A0ABP7IGC9</accession>
<dbReference type="Proteomes" id="UP001500888">
    <property type="component" value="Unassembled WGS sequence"/>
</dbReference>
<gene>
    <name evidence="1" type="ORF">GCM10022226_42840</name>
</gene>
<keyword evidence="2" id="KW-1185">Reference proteome</keyword>
<dbReference type="EMBL" id="BAAAZR010000010">
    <property type="protein sequence ID" value="GAA3817686.1"/>
    <property type="molecule type" value="Genomic_DNA"/>
</dbReference>
<reference evidence="2" key="1">
    <citation type="journal article" date="2019" name="Int. J. Syst. Evol. Microbiol.">
        <title>The Global Catalogue of Microorganisms (GCM) 10K type strain sequencing project: providing services to taxonomists for standard genome sequencing and annotation.</title>
        <authorList>
            <consortium name="The Broad Institute Genomics Platform"/>
            <consortium name="The Broad Institute Genome Sequencing Center for Infectious Disease"/>
            <person name="Wu L."/>
            <person name="Ma J."/>
        </authorList>
    </citation>
    <scope>NUCLEOTIDE SEQUENCE [LARGE SCALE GENOMIC DNA]</scope>
    <source>
        <strain evidence="2">JCM 16908</strain>
    </source>
</reference>
<evidence type="ECO:0000313" key="1">
    <source>
        <dbReference type="EMBL" id="GAA3817686.1"/>
    </source>
</evidence>